<dbReference type="KEGG" id="naf:GQ61_08400"/>
<dbReference type="Gene3D" id="3.40.50.10110">
    <property type="entry name" value="DNA polymerase III subunit chi"/>
    <property type="match status" value="1"/>
</dbReference>
<organism evidence="1 2">
    <name type="scientific">Candidatus Nucleicultrix amoebiphila FS5</name>
    <dbReference type="NCBI Taxonomy" id="1414854"/>
    <lineage>
        <taxon>Bacteria</taxon>
        <taxon>Pseudomonadati</taxon>
        <taxon>Pseudomonadota</taxon>
        <taxon>Alphaproteobacteria</taxon>
        <taxon>Holosporales</taxon>
        <taxon>Candidatus Nucleicultricaceae</taxon>
        <taxon>Candidatus Nucleicultrix</taxon>
    </lineage>
</organism>
<gene>
    <name evidence="1" type="ORF">GQ61_08400</name>
</gene>
<dbReference type="PANTHER" id="PTHR38767">
    <property type="entry name" value="DNA POLYMERASE III SUBUNIT CHI"/>
    <property type="match status" value="1"/>
</dbReference>
<name>A0A1W6N5Z1_9PROT</name>
<accession>A0A1W6N5Z1</accession>
<protein>
    <submittedName>
        <fullName evidence="1">DNA polymerase III subunit chi</fullName>
    </submittedName>
</protein>
<dbReference type="InterPro" id="IPR036768">
    <property type="entry name" value="PolIII_chi_sf"/>
</dbReference>
<keyword evidence="2" id="KW-1185">Reference proteome</keyword>
<sequence>MTEASFYHLQSTPLEKALPKLLDKIYSLKLRTIVLVDSEERLSELNMVLWTFSSGAFLPHGSAKEGFPEDQPIWLTTRLENPNDASVIVITNGMTLDNLDGFERIIDIFSGRDEDQVSEARKRWKNYSSKGIPLTYWKQTQEGSWEKQ</sequence>
<proteinExistence type="predicted"/>
<evidence type="ECO:0000313" key="2">
    <source>
        <dbReference type="Proteomes" id="UP000237351"/>
    </source>
</evidence>
<dbReference type="GO" id="GO:0032298">
    <property type="term" value="P:positive regulation of DNA-templated DNA replication initiation"/>
    <property type="evidence" value="ECO:0007669"/>
    <property type="project" value="TreeGrafter"/>
</dbReference>
<dbReference type="EMBL" id="CP008743">
    <property type="protein sequence ID" value="ARN85300.1"/>
    <property type="molecule type" value="Genomic_DNA"/>
</dbReference>
<dbReference type="AlphaFoldDB" id="A0A1W6N5Z1"/>
<dbReference type="Proteomes" id="UP000237351">
    <property type="component" value="Chromosome"/>
</dbReference>
<dbReference type="Pfam" id="PF04364">
    <property type="entry name" value="DNA_pol3_chi"/>
    <property type="match status" value="1"/>
</dbReference>
<dbReference type="NCBIfam" id="NF004347">
    <property type="entry name" value="PRK05728.1-4"/>
    <property type="match status" value="1"/>
</dbReference>
<dbReference type="GO" id="GO:0006260">
    <property type="term" value="P:DNA replication"/>
    <property type="evidence" value="ECO:0007669"/>
    <property type="project" value="InterPro"/>
</dbReference>
<dbReference type="InterPro" id="IPR007459">
    <property type="entry name" value="DNA_pol3_chi"/>
</dbReference>
<dbReference type="RefSeq" id="WP_085784855.1">
    <property type="nucleotide sequence ID" value="NZ_CP008743.1"/>
</dbReference>
<dbReference type="GO" id="GO:0003887">
    <property type="term" value="F:DNA-directed DNA polymerase activity"/>
    <property type="evidence" value="ECO:0007669"/>
    <property type="project" value="InterPro"/>
</dbReference>
<dbReference type="PANTHER" id="PTHR38767:SF1">
    <property type="entry name" value="DNA POLYMERASE III SUBUNIT CHI"/>
    <property type="match status" value="1"/>
</dbReference>
<evidence type="ECO:0000313" key="1">
    <source>
        <dbReference type="EMBL" id="ARN85300.1"/>
    </source>
</evidence>
<reference evidence="1 2" key="1">
    <citation type="submission" date="2014-06" db="EMBL/GenBank/DDBJ databases">
        <title>The genome of the endonuclear symbiont Nucleicultrix amoebiphila.</title>
        <authorList>
            <person name="Schulz F."/>
            <person name="Horn M."/>
        </authorList>
    </citation>
    <scope>NUCLEOTIDE SEQUENCE [LARGE SCALE GENOMIC DNA]</scope>
    <source>
        <strain evidence="1 2">FS5</strain>
    </source>
</reference>
<dbReference type="OrthoDB" id="9795973at2"/>
<dbReference type="GO" id="GO:0003677">
    <property type="term" value="F:DNA binding"/>
    <property type="evidence" value="ECO:0007669"/>
    <property type="project" value="InterPro"/>
</dbReference>
<dbReference type="STRING" id="1414854.GQ61_08400"/>
<dbReference type="SUPFAM" id="SSF102400">
    <property type="entry name" value="DNA polymerase III chi subunit"/>
    <property type="match status" value="1"/>
</dbReference>